<gene>
    <name evidence="1" type="ORF">SAMN04488108_2021</name>
</gene>
<keyword evidence="2" id="KW-1185">Reference proteome</keyword>
<evidence type="ECO:0000313" key="1">
    <source>
        <dbReference type="EMBL" id="SHO62249.1"/>
    </source>
</evidence>
<accession>A0A1M7ZBQ5</accession>
<dbReference type="AlphaFoldDB" id="A0A1M7ZBQ5"/>
<dbReference type="Proteomes" id="UP000184609">
    <property type="component" value="Unassembled WGS sequence"/>
</dbReference>
<proteinExistence type="predicted"/>
<organism evidence="1 2">
    <name type="scientific">Algoriphagus zhangzhouensis</name>
    <dbReference type="NCBI Taxonomy" id="1073327"/>
    <lineage>
        <taxon>Bacteria</taxon>
        <taxon>Pseudomonadati</taxon>
        <taxon>Bacteroidota</taxon>
        <taxon>Cytophagia</taxon>
        <taxon>Cytophagales</taxon>
        <taxon>Cyclobacteriaceae</taxon>
        <taxon>Algoriphagus</taxon>
    </lineage>
</organism>
<reference evidence="2" key="1">
    <citation type="submission" date="2016-12" db="EMBL/GenBank/DDBJ databases">
        <authorList>
            <person name="Varghese N."/>
            <person name="Submissions S."/>
        </authorList>
    </citation>
    <scope>NUCLEOTIDE SEQUENCE [LARGE SCALE GENOMIC DNA]</scope>
    <source>
        <strain evidence="2">DSM 25035</strain>
    </source>
</reference>
<dbReference type="STRING" id="1073327.SAMN04488108_2021"/>
<evidence type="ECO:0000313" key="2">
    <source>
        <dbReference type="Proteomes" id="UP000184609"/>
    </source>
</evidence>
<evidence type="ECO:0008006" key="3">
    <source>
        <dbReference type="Google" id="ProtNLM"/>
    </source>
</evidence>
<protein>
    <recommendedName>
        <fullName evidence="3">Tetratricopeptide repeat-containing protein</fullName>
    </recommendedName>
</protein>
<sequence length="455" mass="53638">MDTVQSILNQFSPTEKEQLFKIASSRNSPNSKKLKLFQLILEKPQSSDSFYSQKIYGIGEKKAFPQLKKRLKDEIEEIMVLVKPNRLPDKCHHRIQCLELILQSQLILSRGLKNEGAKLLEKCLKSAVDYQFHDLVLTIFSIAQDNDIPEVLSKKDFPKIEIAIKSHLQNLVNQFQNETPVGKSESKNELLSKLVHQINSNNEHWRLVNSIRSSIIDDNLEEGLSIINGVEPQEIYQEEDSTVYWQFLLAKMELLILQKNYKEVCRICQEHNSNTKHDLEAPAEFFQFYFLAHFYQAHWEQAQSIIKNHFLPFFPDQNWKWQYWLALIKLKQKEYPHSLKLLHASQSELKKSTQYYLASKLFEIIILIEQGDQDWLEYKIENYRKLLSRWKNVASQRIILAFQTINKLYGSGSKSRKQSDSDLENIYAWEKSCSWDPFGFELIRLDNWIISRQFS</sequence>
<name>A0A1M7ZBQ5_9BACT</name>
<dbReference type="EMBL" id="FRXN01000002">
    <property type="protein sequence ID" value="SHO62249.1"/>
    <property type="molecule type" value="Genomic_DNA"/>
</dbReference>